<feature type="region of interest" description="Disordered" evidence="1">
    <location>
        <begin position="84"/>
        <end position="113"/>
    </location>
</feature>
<reference evidence="2" key="2">
    <citation type="journal article" date="2024" name="Plant">
        <title>Genomic evolution and insights into agronomic trait innovations of Sesamum species.</title>
        <authorList>
            <person name="Miao H."/>
            <person name="Wang L."/>
            <person name="Qu L."/>
            <person name="Liu H."/>
            <person name="Sun Y."/>
            <person name="Le M."/>
            <person name="Wang Q."/>
            <person name="Wei S."/>
            <person name="Zheng Y."/>
            <person name="Lin W."/>
            <person name="Duan Y."/>
            <person name="Cao H."/>
            <person name="Xiong S."/>
            <person name="Wang X."/>
            <person name="Wei L."/>
            <person name="Li C."/>
            <person name="Ma Q."/>
            <person name="Ju M."/>
            <person name="Zhao R."/>
            <person name="Li G."/>
            <person name="Mu C."/>
            <person name="Tian Q."/>
            <person name="Mei H."/>
            <person name="Zhang T."/>
            <person name="Gao T."/>
            <person name="Zhang H."/>
        </authorList>
    </citation>
    <scope>NUCLEOTIDE SEQUENCE</scope>
    <source>
        <strain evidence="2">G02</strain>
    </source>
</reference>
<comment type="caution">
    <text evidence="2">The sequence shown here is derived from an EMBL/GenBank/DDBJ whole genome shotgun (WGS) entry which is preliminary data.</text>
</comment>
<proteinExistence type="predicted"/>
<organism evidence="2">
    <name type="scientific">Sesamum radiatum</name>
    <name type="common">Black benniseed</name>
    <dbReference type="NCBI Taxonomy" id="300843"/>
    <lineage>
        <taxon>Eukaryota</taxon>
        <taxon>Viridiplantae</taxon>
        <taxon>Streptophyta</taxon>
        <taxon>Embryophyta</taxon>
        <taxon>Tracheophyta</taxon>
        <taxon>Spermatophyta</taxon>
        <taxon>Magnoliopsida</taxon>
        <taxon>eudicotyledons</taxon>
        <taxon>Gunneridae</taxon>
        <taxon>Pentapetalae</taxon>
        <taxon>asterids</taxon>
        <taxon>lamiids</taxon>
        <taxon>Lamiales</taxon>
        <taxon>Pedaliaceae</taxon>
        <taxon>Sesamum</taxon>
    </lineage>
</organism>
<feature type="compositionally biased region" description="Gly residues" evidence="1">
    <location>
        <begin position="98"/>
        <end position="108"/>
    </location>
</feature>
<dbReference type="AlphaFoldDB" id="A0AAW2R2K6"/>
<protein>
    <submittedName>
        <fullName evidence="2">Uncharacterized protein</fullName>
    </submittedName>
</protein>
<accession>A0AAW2R2K6</accession>
<reference evidence="2" key="1">
    <citation type="submission" date="2020-06" db="EMBL/GenBank/DDBJ databases">
        <authorList>
            <person name="Li T."/>
            <person name="Hu X."/>
            <person name="Zhang T."/>
            <person name="Song X."/>
            <person name="Zhang H."/>
            <person name="Dai N."/>
            <person name="Sheng W."/>
            <person name="Hou X."/>
            <person name="Wei L."/>
        </authorList>
    </citation>
    <scope>NUCLEOTIDE SEQUENCE</scope>
    <source>
        <strain evidence="2">G02</strain>
        <tissue evidence="2">Leaf</tissue>
    </source>
</reference>
<gene>
    <name evidence="2" type="ORF">Sradi_3360200</name>
</gene>
<dbReference type="EMBL" id="JACGWJ010000014">
    <property type="protein sequence ID" value="KAL0374445.1"/>
    <property type="molecule type" value="Genomic_DNA"/>
</dbReference>
<evidence type="ECO:0000256" key="1">
    <source>
        <dbReference type="SAM" id="MobiDB-lite"/>
    </source>
</evidence>
<dbReference type="PANTHER" id="PTHR31513">
    <property type="entry name" value="EPHRIN TYPE-B RECEPTOR"/>
    <property type="match status" value="1"/>
</dbReference>
<dbReference type="PANTHER" id="PTHR31513:SF10">
    <property type="entry name" value="TYROSINE-PROTEIN KINASE EPHRIN TYPE A_B RECEPTOR-LIKE DOMAIN-CONTAINING PROTEIN"/>
    <property type="match status" value="1"/>
</dbReference>
<name>A0AAW2R2K6_SESRA</name>
<evidence type="ECO:0000313" key="2">
    <source>
        <dbReference type="EMBL" id="KAL0374445.1"/>
    </source>
</evidence>
<sequence length="200" mass="20556">MKMKIGDSLAFASKNDFSIIEYDYATKLFRGDYSPPSPPPPSPPPHPPSVLCEDLKGIGSLNTTLSGNASLFGGSVINVTARAGELPNPKTGTPDDAQGGGAGHGGRGASCVMDNKKLPEDVWGGDAYSWESLDKPWSYGSKGGTTNKGEDFGGIGGGRIWLEVKHIADVRGQLLADGGDGGIKGGGGSGGSIYIVSQKM</sequence>